<comment type="caution">
    <text evidence="1">The sequence shown here is derived from an EMBL/GenBank/DDBJ whole genome shotgun (WGS) entry which is preliminary data.</text>
</comment>
<sequence>MSDIWSGQNVNAPPSFSDLVATSQRVGLTLPGVTLEDMESQYRIFAQQVLMECDRLGYNADFHRNRQEET</sequence>
<dbReference type="EMBL" id="CAJVCH010052557">
    <property type="protein sequence ID" value="CAG7718314.1"/>
    <property type="molecule type" value="Genomic_DNA"/>
</dbReference>
<feature type="non-terminal residue" evidence="1">
    <location>
        <position position="70"/>
    </location>
</feature>
<proteinExistence type="predicted"/>
<keyword evidence="2" id="KW-1185">Reference proteome</keyword>
<gene>
    <name evidence="1" type="ORF">AFUS01_LOCUS7713</name>
</gene>
<dbReference type="AlphaFoldDB" id="A0A8J2K1V1"/>
<evidence type="ECO:0000313" key="2">
    <source>
        <dbReference type="Proteomes" id="UP000708208"/>
    </source>
</evidence>
<protein>
    <submittedName>
        <fullName evidence="1">Uncharacterized protein</fullName>
    </submittedName>
</protein>
<organism evidence="1 2">
    <name type="scientific">Allacma fusca</name>
    <dbReference type="NCBI Taxonomy" id="39272"/>
    <lineage>
        <taxon>Eukaryota</taxon>
        <taxon>Metazoa</taxon>
        <taxon>Ecdysozoa</taxon>
        <taxon>Arthropoda</taxon>
        <taxon>Hexapoda</taxon>
        <taxon>Collembola</taxon>
        <taxon>Symphypleona</taxon>
        <taxon>Sminthuridae</taxon>
        <taxon>Allacma</taxon>
    </lineage>
</organism>
<name>A0A8J2K1V1_9HEXA</name>
<accession>A0A8J2K1V1</accession>
<dbReference type="Proteomes" id="UP000708208">
    <property type="component" value="Unassembled WGS sequence"/>
</dbReference>
<reference evidence="1" key="1">
    <citation type="submission" date="2021-06" db="EMBL/GenBank/DDBJ databases">
        <authorList>
            <person name="Hodson N. C."/>
            <person name="Mongue J. A."/>
            <person name="Jaron S. K."/>
        </authorList>
    </citation>
    <scope>NUCLEOTIDE SEQUENCE</scope>
</reference>
<evidence type="ECO:0000313" key="1">
    <source>
        <dbReference type="EMBL" id="CAG7718314.1"/>
    </source>
</evidence>